<organism evidence="2 3">
    <name type="scientific">Aporhodopirellula aestuarii</name>
    <dbReference type="NCBI Taxonomy" id="2950107"/>
    <lineage>
        <taxon>Bacteria</taxon>
        <taxon>Pseudomonadati</taxon>
        <taxon>Planctomycetota</taxon>
        <taxon>Planctomycetia</taxon>
        <taxon>Pirellulales</taxon>
        <taxon>Pirellulaceae</taxon>
        <taxon>Aporhodopirellula</taxon>
    </lineage>
</organism>
<accession>A0ABT0UAR3</accession>
<sequence length="151" mass="17150">MTELIDFFANFEWMLSLVVILTQLVILFKQHFIERRETRLLTPIRIILQGPDSESPGQFVRLLLPYQPPRHQLSRGELQGILGLYHGKGRFDPKAMLSILENDSLEQVMSTTGPDELVVPWDQDPRIDFSAAIPNQPIAADDAKQTPEAEA</sequence>
<keyword evidence="1" id="KW-0472">Membrane</keyword>
<feature type="transmembrane region" description="Helical" evidence="1">
    <location>
        <begin position="13"/>
        <end position="32"/>
    </location>
</feature>
<gene>
    <name evidence="2" type="ORF">NB063_25565</name>
</gene>
<dbReference type="EMBL" id="JAMQBK010000077">
    <property type="protein sequence ID" value="MCM2373998.1"/>
    <property type="molecule type" value="Genomic_DNA"/>
</dbReference>
<keyword evidence="1" id="KW-1133">Transmembrane helix</keyword>
<name>A0ABT0UAR3_9BACT</name>
<proteinExistence type="predicted"/>
<evidence type="ECO:0000256" key="1">
    <source>
        <dbReference type="SAM" id="Phobius"/>
    </source>
</evidence>
<comment type="caution">
    <text evidence="2">The sequence shown here is derived from an EMBL/GenBank/DDBJ whole genome shotgun (WGS) entry which is preliminary data.</text>
</comment>
<keyword evidence="3" id="KW-1185">Reference proteome</keyword>
<dbReference type="RefSeq" id="WP_250931874.1">
    <property type="nucleotide sequence ID" value="NZ_JAMQBK010000077.1"/>
</dbReference>
<evidence type="ECO:0000313" key="2">
    <source>
        <dbReference type="EMBL" id="MCM2373998.1"/>
    </source>
</evidence>
<evidence type="ECO:0000313" key="3">
    <source>
        <dbReference type="Proteomes" id="UP001202961"/>
    </source>
</evidence>
<keyword evidence="1" id="KW-0812">Transmembrane</keyword>
<reference evidence="2 3" key="1">
    <citation type="journal article" date="2022" name="Syst. Appl. Microbiol.">
        <title>Rhodopirellula aestuarii sp. nov., a novel member of the genus Rhodopirellula isolated from brackish sediments collected in the Tagus River estuary, Portugal.</title>
        <authorList>
            <person name="Vitorino I.R."/>
            <person name="Klimek D."/>
            <person name="Calusinska M."/>
            <person name="Lobo-da-Cunha A."/>
            <person name="Vasconcelos V."/>
            <person name="Lage O.M."/>
        </authorList>
    </citation>
    <scope>NUCLEOTIDE SEQUENCE [LARGE SCALE GENOMIC DNA]</scope>
    <source>
        <strain evidence="2 3">ICT_H3.1</strain>
    </source>
</reference>
<protein>
    <submittedName>
        <fullName evidence="2">Uncharacterized protein</fullName>
    </submittedName>
</protein>
<dbReference type="Proteomes" id="UP001202961">
    <property type="component" value="Unassembled WGS sequence"/>
</dbReference>